<dbReference type="SUPFAM" id="SSF101478">
    <property type="entry name" value="ADP-ribosylglycohydrolase"/>
    <property type="match status" value="1"/>
</dbReference>
<keyword evidence="1" id="KW-0479">Metal-binding</keyword>
<evidence type="ECO:0000313" key="3">
    <source>
        <dbReference type="Proteomes" id="UP000319908"/>
    </source>
</evidence>
<reference evidence="2 3" key="1">
    <citation type="journal article" date="2020" name="Antonie Van Leeuwenhoek">
        <title>Rhodopirellula heiligendammensis sp. nov., Rhodopirellula pilleata sp. nov., and Rhodopirellula solitaria sp. nov. isolated from natural or artificial marine surfaces in Northern Germany and California, USA, and emended description of the genus Rhodopirellula.</title>
        <authorList>
            <person name="Kallscheuer N."/>
            <person name="Wiegand S."/>
            <person name="Jogler M."/>
            <person name="Boedeker C."/>
            <person name="Peeters S.H."/>
            <person name="Rast P."/>
            <person name="Heuer A."/>
            <person name="Jetten M.S.M."/>
            <person name="Rohde M."/>
            <person name="Jogler C."/>
        </authorList>
    </citation>
    <scope>NUCLEOTIDE SEQUENCE [LARGE SCALE GENOMIC DNA]</scope>
    <source>
        <strain evidence="2 3">Poly21</strain>
    </source>
</reference>
<dbReference type="Gene3D" id="1.10.4080.10">
    <property type="entry name" value="ADP-ribosylation/Crystallin J1"/>
    <property type="match status" value="1"/>
</dbReference>
<protein>
    <submittedName>
        <fullName evidence="2">ADP-ribosylglycohydrolase</fullName>
    </submittedName>
</protein>
<dbReference type="PANTHER" id="PTHR16222:SF12">
    <property type="entry name" value="ADP-RIBOSYLGLYCOHYDROLASE-RELATED"/>
    <property type="match status" value="1"/>
</dbReference>
<gene>
    <name evidence="2" type="ORF">Poly21_18420</name>
</gene>
<dbReference type="PANTHER" id="PTHR16222">
    <property type="entry name" value="ADP-RIBOSYLGLYCOHYDROLASE"/>
    <property type="match status" value="1"/>
</dbReference>
<dbReference type="InterPro" id="IPR050792">
    <property type="entry name" value="ADP-ribosylglycohydrolase"/>
</dbReference>
<dbReference type="Pfam" id="PF03747">
    <property type="entry name" value="ADP_ribosyl_GH"/>
    <property type="match status" value="1"/>
</dbReference>
<dbReference type="InterPro" id="IPR036705">
    <property type="entry name" value="Ribosyl_crysJ1_sf"/>
</dbReference>
<name>A0A5C6C6Q3_9BACT</name>
<evidence type="ECO:0000256" key="1">
    <source>
        <dbReference type="PIRSR" id="PIRSR605502-1"/>
    </source>
</evidence>
<dbReference type="GO" id="GO:0046872">
    <property type="term" value="F:metal ion binding"/>
    <property type="evidence" value="ECO:0007669"/>
    <property type="project" value="UniProtKB-KW"/>
</dbReference>
<organism evidence="2 3">
    <name type="scientific">Allorhodopirellula heiligendammensis</name>
    <dbReference type="NCBI Taxonomy" id="2714739"/>
    <lineage>
        <taxon>Bacteria</taxon>
        <taxon>Pseudomonadati</taxon>
        <taxon>Planctomycetota</taxon>
        <taxon>Planctomycetia</taxon>
        <taxon>Pirellulales</taxon>
        <taxon>Pirellulaceae</taxon>
        <taxon>Allorhodopirellula</taxon>
    </lineage>
</organism>
<dbReference type="EMBL" id="SJPU01000001">
    <property type="protein sequence ID" value="TWU19667.1"/>
    <property type="molecule type" value="Genomic_DNA"/>
</dbReference>
<proteinExistence type="predicted"/>
<evidence type="ECO:0000313" key="2">
    <source>
        <dbReference type="EMBL" id="TWU19667.1"/>
    </source>
</evidence>
<dbReference type="InterPro" id="IPR005502">
    <property type="entry name" value="Ribosyl_crysJ1"/>
</dbReference>
<sequence length="262" mass="28356">MIGAIVGDIVGSRFECSPTKYIDFELFSPDSRFTDDSVLTVAVADWMRLGGDLVDYFHEYVDRYPRAGYGGTFIHWAGGRDREPYGSWGNGSAMRVSPVAYAADTLAEVLDLAEQSARVTHNHPNGILGAMATAGCVFIARTGGSKDDVRRFVDAEIGYDLSRSIDEIRPYYEFDVSCEGSVPESITAFLDSNSFEHAIRLAVSLGGDSDTMACIAGAIAEPYYQGVPASIWSSASARLDPGFLGSVQEFRLAYPCPPIALV</sequence>
<keyword evidence="1" id="KW-0460">Magnesium</keyword>
<feature type="binding site" evidence="1">
    <location>
        <position position="211"/>
    </location>
    <ligand>
        <name>Mg(2+)</name>
        <dbReference type="ChEBI" id="CHEBI:18420"/>
        <label>1</label>
    </ligand>
</feature>
<dbReference type="AlphaFoldDB" id="A0A5C6C6Q3"/>
<dbReference type="Proteomes" id="UP000319908">
    <property type="component" value="Unassembled WGS sequence"/>
</dbReference>
<keyword evidence="3" id="KW-1185">Reference proteome</keyword>
<feature type="binding site" evidence="1">
    <location>
        <position position="208"/>
    </location>
    <ligand>
        <name>Mg(2+)</name>
        <dbReference type="ChEBI" id="CHEBI:18420"/>
        <label>1</label>
    </ligand>
</feature>
<accession>A0A5C6C6Q3</accession>
<comment type="caution">
    <text evidence="2">The sequence shown here is derived from an EMBL/GenBank/DDBJ whole genome shotgun (WGS) entry which is preliminary data.</text>
</comment>
<comment type="cofactor">
    <cofactor evidence="1">
        <name>Mg(2+)</name>
        <dbReference type="ChEBI" id="CHEBI:18420"/>
    </cofactor>
    <text evidence="1">Binds 2 magnesium ions per subunit.</text>
</comment>
<feature type="binding site" evidence="1">
    <location>
        <position position="210"/>
    </location>
    <ligand>
        <name>Mg(2+)</name>
        <dbReference type="ChEBI" id="CHEBI:18420"/>
        <label>1</label>
    </ligand>
</feature>
<dbReference type="RefSeq" id="WP_146406436.1">
    <property type="nucleotide sequence ID" value="NZ_SJPU01000001.1"/>
</dbReference>
<dbReference type="OrthoDB" id="9798107at2"/>